<keyword evidence="5" id="KW-1185">Reference proteome</keyword>
<dbReference type="SUPFAM" id="SSF56784">
    <property type="entry name" value="HAD-like"/>
    <property type="match status" value="1"/>
</dbReference>
<dbReference type="SFLD" id="SFLDG01129">
    <property type="entry name" value="C1.5:_HAD__Beta-PGM__Phosphata"/>
    <property type="match status" value="1"/>
</dbReference>
<dbReference type="HAMAP" id="MF_01250">
    <property type="entry name" value="Pyrophosphat_PpaX"/>
    <property type="match status" value="1"/>
</dbReference>
<dbReference type="InterPro" id="IPR023214">
    <property type="entry name" value="HAD_sf"/>
</dbReference>
<dbReference type="InterPro" id="IPR023733">
    <property type="entry name" value="Pyrophosphatase_Ppax"/>
</dbReference>
<feature type="active site" description="Nucleophile" evidence="3">
    <location>
        <position position="11"/>
    </location>
</feature>
<dbReference type="PANTHER" id="PTHR43434:SF26">
    <property type="entry name" value="PYROPHOSPHATASE PPAX"/>
    <property type="match status" value="1"/>
</dbReference>
<dbReference type="Gene3D" id="3.40.50.1000">
    <property type="entry name" value="HAD superfamily/HAD-like"/>
    <property type="match status" value="1"/>
</dbReference>
<dbReference type="RefSeq" id="WP_028393581.1">
    <property type="nucleotide sequence ID" value="NZ_JACJHX010000005.1"/>
</dbReference>
<evidence type="ECO:0000256" key="3">
    <source>
        <dbReference type="HAMAP-Rule" id="MF_01250"/>
    </source>
</evidence>
<dbReference type="InterPro" id="IPR006439">
    <property type="entry name" value="HAD-SF_hydro_IA"/>
</dbReference>
<keyword evidence="2 3" id="KW-0460">Magnesium</keyword>
<dbReference type="NCBIfam" id="TIGR01549">
    <property type="entry name" value="HAD-SF-IA-v1"/>
    <property type="match status" value="1"/>
</dbReference>
<dbReference type="NCBIfam" id="NF009804">
    <property type="entry name" value="PRK13288.1"/>
    <property type="match status" value="1"/>
</dbReference>
<dbReference type="InterPro" id="IPR023198">
    <property type="entry name" value="PGP-like_dom2"/>
</dbReference>
<organism evidence="4 5">
    <name type="scientific">Peribacillus huizhouensis</name>
    <dbReference type="NCBI Taxonomy" id="1501239"/>
    <lineage>
        <taxon>Bacteria</taxon>
        <taxon>Bacillati</taxon>
        <taxon>Bacillota</taxon>
        <taxon>Bacilli</taxon>
        <taxon>Bacillales</taxon>
        <taxon>Bacillaceae</taxon>
        <taxon>Peribacillus</taxon>
    </lineage>
</organism>
<accession>A0ABR6CR27</accession>
<dbReference type="InterPro" id="IPR036412">
    <property type="entry name" value="HAD-like_sf"/>
</dbReference>
<comment type="catalytic activity">
    <reaction evidence="3">
        <text>diphosphate + H2O = 2 phosphate + H(+)</text>
        <dbReference type="Rhea" id="RHEA:24576"/>
        <dbReference type="ChEBI" id="CHEBI:15377"/>
        <dbReference type="ChEBI" id="CHEBI:15378"/>
        <dbReference type="ChEBI" id="CHEBI:33019"/>
        <dbReference type="ChEBI" id="CHEBI:43474"/>
        <dbReference type="EC" id="3.6.1.1"/>
    </reaction>
</comment>
<evidence type="ECO:0000256" key="2">
    <source>
        <dbReference type="ARBA" id="ARBA00022842"/>
    </source>
</evidence>
<comment type="similarity">
    <text evidence="3">Belongs to the HAD-like hydrolase superfamily. PpaX family.</text>
</comment>
<dbReference type="InterPro" id="IPR050155">
    <property type="entry name" value="HAD-like_hydrolase_sf"/>
</dbReference>
<dbReference type="Proteomes" id="UP000626697">
    <property type="component" value="Unassembled WGS sequence"/>
</dbReference>
<dbReference type="NCBIfam" id="TIGR01509">
    <property type="entry name" value="HAD-SF-IA-v3"/>
    <property type="match status" value="1"/>
</dbReference>
<dbReference type="PRINTS" id="PR00413">
    <property type="entry name" value="HADHALOGNASE"/>
</dbReference>
<evidence type="ECO:0000256" key="1">
    <source>
        <dbReference type="ARBA" id="ARBA00022801"/>
    </source>
</evidence>
<dbReference type="EC" id="3.6.1.1" evidence="3"/>
<dbReference type="Gene3D" id="1.10.150.240">
    <property type="entry name" value="Putative phosphatase, domain 2"/>
    <property type="match status" value="1"/>
</dbReference>
<proteinExistence type="inferred from homology"/>
<dbReference type="SFLD" id="SFLDS00003">
    <property type="entry name" value="Haloacid_Dehalogenase"/>
    <property type="match status" value="1"/>
</dbReference>
<gene>
    <name evidence="3" type="primary">ppaX</name>
    <name evidence="4" type="ORF">HNP81_002072</name>
</gene>
<protein>
    <recommendedName>
        <fullName evidence="3">Pyrophosphatase PpaX</fullName>
        <ecNumber evidence="3">3.6.1.1</ecNumber>
    </recommendedName>
</protein>
<dbReference type="CDD" id="cd02616">
    <property type="entry name" value="HAD_PPase"/>
    <property type="match status" value="1"/>
</dbReference>
<dbReference type="Pfam" id="PF13419">
    <property type="entry name" value="HAD_2"/>
    <property type="match status" value="1"/>
</dbReference>
<keyword evidence="1 3" id="KW-0378">Hydrolase</keyword>
<dbReference type="InterPro" id="IPR041492">
    <property type="entry name" value="HAD_2"/>
</dbReference>
<comment type="caution">
    <text evidence="4">The sequence shown here is derived from an EMBL/GenBank/DDBJ whole genome shotgun (WGS) entry which is preliminary data.</text>
</comment>
<sequence>MNSNITTLLFDLDGTLINTNELIVASFLDTLNHYYPDRYKREDVIPFNGPPLIDTFHSIDPNRAEEMVTHYRKHNWEHHDLLVTEFDEVYETVKTLKESGYKLAIVSTKIHAVVMKGLQLTKLDEFFDVIVTLDHVKKAKPDPEPVQQALALLGSSPEESIMIGDNYHDILSGQNAGTKTAGVAWSAKGREHLEQYNPDYILEKMSDLITILEG</sequence>
<evidence type="ECO:0000313" key="5">
    <source>
        <dbReference type="Proteomes" id="UP000626697"/>
    </source>
</evidence>
<comment type="cofactor">
    <cofactor evidence="3">
        <name>Mg(2+)</name>
        <dbReference type="ChEBI" id="CHEBI:18420"/>
    </cofactor>
</comment>
<reference evidence="4 5" key="1">
    <citation type="submission" date="2020-08" db="EMBL/GenBank/DDBJ databases">
        <title>Genomic Encyclopedia of Type Strains, Phase IV (KMG-IV): sequencing the most valuable type-strain genomes for metagenomic binning, comparative biology and taxonomic classification.</title>
        <authorList>
            <person name="Goeker M."/>
        </authorList>
    </citation>
    <scope>NUCLEOTIDE SEQUENCE [LARGE SCALE GENOMIC DNA]</scope>
    <source>
        <strain evidence="4 5">DSM 105481</strain>
    </source>
</reference>
<name>A0ABR6CR27_9BACI</name>
<comment type="function">
    <text evidence="3">Hydrolyzes pyrophosphate formed during P-Ser-HPr dephosphorylation by HPrK/P. Might play a role in controlling the intracellular pyrophosphate pool.</text>
</comment>
<evidence type="ECO:0000313" key="4">
    <source>
        <dbReference type="EMBL" id="MBA9026787.1"/>
    </source>
</evidence>
<dbReference type="EMBL" id="JACJHX010000005">
    <property type="protein sequence ID" value="MBA9026787.1"/>
    <property type="molecule type" value="Genomic_DNA"/>
</dbReference>
<dbReference type="GO" id="GO:0004427">
    <property type="term" value="F:inorganic diphosphate phosphatase activity"/>
    <property type="evidence" value="ECO:0007669"/>
    <property type="project" value="UniProtKB-EC"/>
</dbReference>
<dbReference type="PANTHER" id="PTHR43434">
    <property type="entry name" value="PHOSPHOGLYCOLATE PHOSPHATASE"/>
    <property type="match status" value="1"/>
</dbReference>
<dbReference type="SFLD" id="SFLDG01135">
    <property type="entry name" value="C1.5.6:_HAD__Beta-PGM__Phospha"/>
    <property type="match status" value="1"/>
</dbReference>